<feature type="binding site" description="axial binding residue" evidence="14">
    <location>
        <position position="15"/>
    </location>
    <ligand>
        <name>heme</name>
        <dbReference type="ChEBI" id="CHEBI:30413"/>
    </ligand>
    <ligandPart>
        <name>Fe</name>
        <dbReference type="ChEBI" id="CHEBI:18248"/>
    </ligandPart>
</feature>
<dbReference type="PANTHER" id="PTHR40255:SF1">
    <property type="entry name" value="PROTOPORPHYRINOGEN IX OXIDASE"/>
    <property type="match status" value="1"/>
</dbReference>
<evidence type="ECO:0000256" key="8">
    <source>
        <dbReference type="ARBA" id="ARBA00022723"/>
    </source>
</evidence>
<evidence type="ECO:0000313" key="18">
    <source>
        <dbReference type="Proteomes" id="UP001177258"/>
    </source>
</evidence>
<dbReference type="EMBL" id="JAUPEV010000005">
    <property type="protein sequence ID" value="MDO7253092.1"/>
    <property type="molecule type" value="Genomic_DNA"/>
</dbReference>
<dbReference type="PIRSF" id="PIRSF004638">
    <property type="entry name" value="UCP004638"/>
    <property type="match status" value="1"/>
</dbReference>
<comment type="cofactor">
    <cofactor evidence="14 15">
        <name>heme b</name>
        <dbReference type="ChEBI" id="CHEBI:60344"/>
    </cofactor>
    <text evidence="14 15">Binds 1 heme b (iron(II)-protoporphyrin IX) group per subunit.</text>
</comment>
<comment type="function">
    <text evidence="14 15">Catalyzes the oxidation of protoporphyrinogen IX to protoporphyrin IX.</text>
</comment>
<protein>
    <recommendedName>
        <fullName evidence="4 14">Protoporphyrinogen IX oxidase</fullName>
        <shortName evidence="14">PPO</shortName>
        <ecNumber evidence="14 15">1.3.99.-</ecNumber>
    </recommendedName>
</protein>
<dbReference type="PANTHER" id="PTHR40255">
    <property type="entry name" value="UPF0093 MEMBRANE PROTEIN SLR1790"/>
    <property type="match status" value="1"/>
</dbReference>
<keyword evidence="12 14" id="KW-0472">Membrane</keyword>
<keyword evidence="19" id="KW-1185">Reference proteome</keyword>
<dbReference type="GO" id="GO:0006782">
    <property type="term" value="P:protoporphyrinogen IX biosynthetic process"/>
    <property type="evidence" value="ECO:0007669"/>
    <property type="project" value="UniProtKB-UniRule"/>
</dbReference>
<evidence type="ECO:0000256" key="13">
    <source>
        <dbReference type="ARBA" id="ARBA00048390"/>
    </source>
</evidence>
<evidence type="ECO:0000256" key="10">
    <source>
        <dbReference type="ARBA" id="ARBA00023002"/>
    </source>
</evidence>
<dbReference type="HAMAP" id="MF_02239">
    <property type="entry name" value="HemJ"/>
    <property type="match status" value="1"/>
</dbReference>
<reference evidence="16" key="2">
    <citation type="submission" date="2023-07" db="EMBL/GenBank/DDBJ databases">
        <authorList>
            <person name="Aydin F."/>
            <person name="Tarhane S."/>
            <person name="Saticioglu I.B."/>
            <person name="Karakaya E."/>
            <person name="Abay S."/>
            <person name="Guran O."/>
            <person name="Bozkurt E."/>
            <person name="Uzum N."/>
            <person name="Olgun K."/>
            <person name="Jablonski D."/>
        </authorList>
    </citation>
    <scope>NUCLEOTIDE SEQUENCE</scope>
    <source>
        <strain evidence="16">Faydin-H75</strain>
    </source>
</reference>
<dbReference type="EMBL" id="JAUYZK010000003">
    <property type="protein sequence ID" value="MDP2538782.1"/>
    <property type="molecule type" value="Genomic_DNA"/>
</dbReference>
<dbReference type="GO" id="GO:0070818">
    <property type="term" value="F:protoporphyrinogen oxidase activity"/>
    <property type="evidence" value="ECO:0007669"/>
    <property type="project" value="UniProtKB-UniRule"/>
</dbReference>
<dbReference type="GO" id="GO:0005886">
    <property type="term" value="C:plasma membrane"/>
    <property type="evidence" value="ECO:0007669"/>
    <property type="project" value="UniProtKB-SubCell"/>
</dbReference>
<evidence type="ECO:0000256" key="7">
    <source>
        <dbReference type="ARBA" id="ARBA00022692"/>
    </source>
</evidence>
<feature type="transmembrane region" description="Helical" evidence="14">
    <location>
        <begin position="124"/>
        <end position="146"/>
    </location>
</feature>
<evidence type="ECO:0000256" key="11">
    <source>
        <dbReference type="ARBA" id="ARBA00023004"/>
    </source>
</evidence>
<dbReference type="Pfam" id="PF03653">
    <property type="entry name" value="UPF0093"/>
    <property type="match status" value="1"/>
</dbReference>
<evidence type="ECO:0000313" key="17">
    <source>
        <dbReference type="EMBL" id="MDP2538782.1"/>
    </source>
</evidence>
<dbReference type="NCBIfam" id="TIGR00701">
    <property type="entry name" value="protoporphyrinogen oxidase HemJ"/>
    <property type="match status" value="1"/>
</dbReference>
<keyword evidence="11 14" id="KW-0408">Iron</keyword>
<evidence type="ECO:0000256" key="14">
    <source>
        <dbReference type="HAMAP-Rule" id="MF_02239"/>
    </source>
</evidence>
<gene>
    <name evidence="17" type="primary">hemJ</name>
    <name evidence="16" type="ORF">Q5I04_04110</name>
    <name evidence="17" type="ORF">Q5I06_03155</name>
</gene>
<evidence type="ECO:0000256" key="4">
    <source>
        <dbReference type="ARBA" id="ARBA00017504"/>
    </source>
</evidence>
<reference evidence="16 18" key="3">
    <citation type="journal article" date="2024" name="Syst. Appl. Microbiol.">
        <title>Helicobacter cappadocius sp. nov., from lizards: The first psychrotrophic Helicobacter species.</title>
        <authorList>
            <person name="Aydin F."/>
            <person name="Tarhane S."/>
            <person name="Karakaya E."/>
            <person name="Abay S."/>
            <person name="Kayman T."/>
            <person name="Guran O."/>
            <person name="Bozkurt E."/>
            <person name="Uzum N."/>
            <person name="Avci A."/>
            <person name="Olgun K."/>
            <person name="Jablonski D."/>
            <person name="Guran C."/>
            <person name="Burcin Saticioglu I."/>
        </authorList>
    </citation>
    <scope>NUCLEOTIDE SEQUENCE [LARGE SCALE GENOMIC DNA]</scope>
    <source>
        <strain evidence="16">Faydin-H75</strain>
        <strain evidence="18">faydin-H76</strain>
    </source>
</reference>
<comment type="catalytic activity">
    <reaction evidence="13 14 15">
        <text>protoporphyrinogen IX + 3 A = protoporphyrin IX + 3 AH2</text>
        <dbReference type="Rhea" id="RHEA:62000"/>
        <dbReference type="ChEBI" id="CHEBI:13193"/>
        <dbReference type="ChEBI" id="CHEBI:17499"/>
        <dbReference type="ChEBI" id="CHEBI:57306"/>
        <dbReference type="ChEBI" id="CHEBI:57307"/>
    </reaction>
</comment>
<evidence type="ECO:0000313" key="16">
    <source>
        <dbReference type="EMBL" id="MDO7253092.1"/>
    </source>
</evidence>
<feature type="transmembrane region" description="Helical" evidence="14">
    <location>
        <begin position="6"/>
        <end position="29"/>
    </location>
</feature>
<evidence type="ECO:0000256" key="15">
    <source>
        <dbReference type="PIRNR" id="PIRNR004638"/>
    </source>
</evidence>
<proteinExistence type="inferred from homology"/>
<dbReference type="GO" id="GO:0046872">
    <property type="term" value="F:metal ion binding"/>
    <property type="evidence" value="ECO:0007669"/>
    <property type="project" value="UniProtKB-UniRule"/>
</dbReference>
<keyword evidence="8 14" id="KW-0479">Metal-binding</keyword>
<keyword evidence="6 14" id="KW-0349">Heme</keyword>
<evidence type="ECO:0000256" key="12">
    <source>
        <dbReference type="ARBA" id="ARBA00023136"/>
    </source>
</evidence>
<comment type="caution">
    <text evidence="17">The sequence shown here is derived from an EMBL/GenBank/DDBJ whole genome shotgun (WGS) entry which is preliminary data.</text>
</comment>
<accession>A0AA90PRL1</accession>
<name>A0AA90PRL1_9HELI</name>
<reference evidence="17 19" key="1">
    <citation type="submission" date="2023-07" db="EMBL/GenBank/DDBJ databases">
        <title>Unpublished Manusciprt.</title>
        <authorList>
            <person name="Aydin F."/>
            <person name="Tarhane S."/>
            <person name="Saticioglu I.B."/>
            <person name="Karakaya E."/>
            <person name="Abay S."/>
            <person name="Guran O."/>
            <person name="Bozkurt E."/>
            <person name="Uzum N."/>
            <person name="Olgun K."/>
            <person name="Jablonski D."/>
        </authorList>
    </citation>
    <scope>NUCLEOTIDE SEQUENCE</scope>
    <source>
        <strain evidence="19">faydin-H75</strain>
        <strain evidence="17">Faydin-H76</strain>
    </source>
</reference>
<keyword evidence="10 14" id="KW-0560">Oxidoreductase</keyword>
<evidence type="ECO:0000256" key="2">
    <source>
        <dbReference type="ARBA" id="ARBA00005073"/>
    </source>
</evidence>
<dbReference type="InterPro" id="IPR005265">
    <property type="entry name" value="HemJ-like"/>
</dbReference>
<keyword evidence="9 14" id="KW-1133">Transmembrane helix</keyword>
<evidence type="ECO:0000256" key="9">
    <source>
        <dbReference type="ARBA" id="ARBA00022989"/>
    </source>
</evidence>
<evidence type="ECO:0000256" key="1">
    <source>
        <dbReference type="ARBA" id="ARBA00004651"/>
    </source>
</evidence>
<evidence type="ECO:0000256" key="3">
    <source>
        <dbReference type="ARBA" id="ARBA00006501"/>
    </source>
</evidence>
<organism evidence="17 18">
    <name type="scientific">Helicobacter cappadocius</name>
    <dbReference type="NCBI Taxonomy" id="3063998"/>
    <lineage>
        <taxon>Bacteria</taxon>
        <taxon>Pseudomonadati</taxon>
        <taxon>Campylobacterota</taxon>
        <taxon>Epsilonproteobacteria</taxon>
        <taxon>Campylobacterales</taxon>
        <taxon>Helicobacteraceae</taxon>
        <taxon>Helicobacter</taxon>
    </lineage>
</organism>
<feature type="binding site" description="axial binding residue" evidence="14">
    <location>
        <position position="92"/>
    </location>
    <ligand>
        <name>heme</name>
        <dbReference type="ChEBI" id="CHEBI:30413"/>
    </ligand>
    <ligandPart>
        <name>Fe</name>
        <dbReference type="ChEBI" id="CHEBI:18248"/>
    </ligandPart>
</feature>
<dbReference type="Proteomes" id="UP001240777">
    <property type="component" value="Unassembled WGS sequence"/>
</dbReference>
<dbReference type="EC" id="1.3.99.-" evidence="14 15"/>
<dbReference type="Proteomes" id="UP001177258">
    <property type="component" value="Unassembled WGS sequence"/>
</dbReference>
<feature type="transmembrane region" description="Helical" evidence="14">
    <location>
        <begin position="90"/>
        <end position="112"/>
    </location>
</feature>
<evidence type="ECO:0000256" key="6">
    <source>
        <dbReference type="ARBA" id="ARBA00022617"/>
    </source>
</evidence>
<feature type="transmembrane region" description="Helical" evidence="14">
    <location>
        <begin position="59"/>
        <end position="78"/>
    </location>
</feature>
<comment type="similarity">
    <text evidence="3 14 15">Belongs to the HemJ family.</text>
</comment>
<evidence type="ECO:0000256" key="5">
    <source>
        <dbReference type="ARBA" id="ARBA00022475"/>
    </source>
</evidence>
<comment type="pathway">
    <text evidence="2 14 15">Porphyrin-containing compound metabolism; protoporphyrin-IX biosynthesis; protoporphyrin-IX from protoporphyrinogen-IX: step 1/1.</text>
</comment>
<dbReference type="AlphaFoldDB" id="A0AA90PRL1"/>
<keyword evidence="7 14" id="KW-0812">Transmembrane</keyword>
<comment type="subcellular location">
    <subcellularLocation>
        <location evidence="1 14">Cell membrane</location>
        <topology evidence="1 14">Multi-pass membrane protein</topology>
    </subcellularLocation>
</comment>
<evidence type="ECO:0000313" key="19">
    <source>
        <dbReference type="Proteomes" id="UP001240777"/>
    </source>
</evidence>
<comment type="subunit">
    <text evidence="14">Homodimer.</text>
</comment>
<sequence length="147" mass="17379">MEILNQYYLWIKAVHIIAFVSWMAMLFYLPRIFVYHVENQSNQSYTNVAKVQERKLYSFIGKPAMLLTLITGILMISINPELFRSGSWLHIKLLFVVFLLIYHFMCGYYVRAFQNDRCEKSGKFFRVFNEIPTLCLVVIVVCAVIKF</sequence>
<keyword evidence="5 14" id="KW-1003">Cell membrane</keyword>
<dbReference type="RefSeq" id="WP_305516937.1">
    <property type="nucleotide sequence ID" value="NZ_JAUPEV010000005.1"/>
</dbReference>